<evidence type="ECO:0000313" key="1">
    <source>
        <dbReference type="EMBL" id="TQM11090.1"/>
    </source>
</evidence>
<dbReference type="RefSeq" id="WP_142054946.1">
    <property type="nucleotide sequence ID" value="NZ_VFPA01000002.1"/>
</dbReference>
<accession>A0A543DP27</accession>
<organism evidence="1 2">
    <name type="scientific">Pseudonocardia kunmingensis</name>
    <dbReference type="NCBI Taxonomy" id="630975"/>
    <lineage>
        <taxon>Bacteria</taxon>
        <taxon>Bacillati</taxon>
        <taxon>Actinomycetota</taxon>
        <taxon>Actinomycetes</taxon>
        <taxon>Pseudonocardiales</taxon>
        <taxon>Pseudonocardiaceae</taxon>
        <taxon>Pseudonocardia</taxon>
    </lineage>
</organism>
<sequence>MERLPEPKSEALRALYWRDEILQLMFWIKGEGFGDEADPALLERFLGVDALVGLGYLDRLVGEGLLRCNPALRYELTELGHAHGARVFSEEFAEMTKPGHGECSASCWCRQSPDEADACTERRLAGHAGH</sequence>
<evidence type="ECO:0000313" key="2">
    <source>
        <dbReference type="Proteomes" id="UP000315677"/>
    </source>
</evidence>
<reference evidence="1 2" key="1">
    <citation type="submission" date="2019-06" db="EMBL/GenBank/DDBJ databases">
        <title>Sequencing the genomes of 1000 actinobacteria strains.</title>
        <authorList>
            <person name="Klenk H.-P."/>
        </authorList>
    </citation>
    <scope>NUCLEOTIDE SEQUENCE [LARGE SCALE GENOMIC DNA]</scope>
    <source>
        <strain evidence="1 2">DSM 45301</strain>
    </source>
</reference>
<dbReference type="EMBL" id="VFPA01000002">
    <property type="protein sequence ID" value="TQM11090.1"/>
    <property type="molecule type" value="Genomic_DNA"/>
</dbReference>
<proteinExistence type="predicted"/>
<gene>
    <name evidence="1" type="ORF">FB558_3634</name>
</gene>
<dbReference type="Proteomes" id="UP000315677">
    <property type="component" value="Unassembled WGS sequence"/>
</dbReference>
<dbReference type="OrthoDB" id="3691042at2"/>
<name>A0A543DP27_9PSEU</name>
<protein>
    <submittedName>
        <fullName evidence="1">Uncharacterized protein</fullName>
    </submittedName>
</protein>
<comment type="caution">
    <text evidence="1">The sequence shown here is derived from an EMBL/GenBank/DDBJ whole genome shotgun (WGS) entry which is preliminary data.</text>
</comment>
<keyword evidence="2" id="KW-1185">Reference proteome</keyword>
<dbReference type="AlphaFoldDB" id="A0A543DP27"/>